<reference evidence="3" key="2">
    <citation type="submission" date="2022-01" db="EMBL/GenBank/DDBJ databases">
        <authorList>
            <person name="Yamashiro T."/>
            <person name="Shiraishi A."/>
            <person name="Satake H."/>
            <person name="Nakayama K."/>
        </authorList>
    </citation>
    <scope>NUCLEOTIDE SEQUENCE</scope>
</reference>
<gene>
    <name evidence="3" type="ORF">Tco_0843023</name>
</gene>
<evidence type="ECO:0000259" key="2">
    <source>
        <dbReference type="Pfam" id="PF14303"/>
    </source>
</evidence>
<name>A0ABQ5B1T2_9ASTR</name>
<dbReference type="EMBL" id="BQNB010012840">
    <property type="protein sequence ID" value="GJT08561.1"/>
    <property type="molecule type" value="Genomic_DNA"/>
</dbReference>
<feature type="region of interest" description="Disordered" evidence="1">
    <location>
        <begin position="138"/>
        <end position="185"/>
    </location>
</feature>
<dbReference type="InterPro" id="IPR029466">
    <property type="entry name" value="NAM-associated_C"/>
</dbReference>
<evidence type="ECO:0000313" key="4">
    <source>
        <dbReference type="Proteomes" id="UP001151760"/>
    </source>
</evidence>
<feature type="domain" description="No apical meristem-associated C-terminal" evidence="2">
    <location>
        <begin position="110"/>
        <end position="219"/>
    </location>
</feature>
<protein>
    <recommendedName>
        <fullName evidence="2">No apical meristem-associated C-terminal domain-containing protein</fullName>
    </recommendedName>
</protein>
<sequence length="254" mass="29369">MEGVHKKQRENNPLSIWTRTMMMTCQDEEILPVGIRTKKCCWPRLGSSTRRRQYRKRPTRRRLLNLISRFQLSEIKSSCSSYQKYDDGKNGPGLHAEMQRRLILSDMVNKKFQYVHVWNILKNYPKWNVAEPIDEDNLQKLFGPDPRERPADKQRALKKQKSVDTSSVGGSTGGSTERSQSESISSLVSQDYKRKCDAVERAYEAKREKELAIMKKELAIMQCKELKICSLLDTSSVASVANQNEPSLKRNKLK</sequence>
<dbReference type="Proteomes" id="UP001151760">
    <property type="component" value="Unassembled WGS sequence"/>
</dbReference>
<accession>A0ABQ5B1T2</accession>
<organism evidence="3 4">
    <name type="scientific">Tanacetum coccineum</name>
    <dbReference type="NCBI Taxonomy" id="301880"/>
    <lineage>
        <taxon>Eukaryota</taxon>
        <taxon>Viridiplantae</taxon>
        <taxon>Streptophyta</taxon>
        <taxon>Embryophyta</taxon>
        <taxon>Tracheophyta</taxon>
        <taxon>Spermatophyta</taxon>
        <taxon>Magnoliopsida</taxon>
        <taxon>eudicotyledons</taxon>
        <taxon>Gunneridae</taxon>
        <taxon>Pentapetalae</taxon>
        <taxon>asterids</taxon>
        <taxon>campanulids</taxon>
        <taxon>Asterales</taxon>
        <taxon>Asteraceae</taxon>
        <taxon>Asteroideae</taxon>
        <taxon>Anthemideae</taxon>
        <taxon>Anthemidinae</taxon>
        <taxon>Tanacetum</taxon>
    </lineage>
</organism>
<keyword evidence="4" id="KW-1185">Reference proteome</keyword>
<evidence type="ECO:0000256" key="1">
    <source>
        <dbReference type="SAM" id="MobiDB-lite"/>
    </source>
</evidence>
<feature type="compositionally biased region" description="Basic and acidic residues" evidence="1">
    <location>
        <begin position="145"/>
        <end position="155"/>
    </location>
</feature>
<reference evidence="3" key="1">
    <citation type="journal article" date="2022" name="Int. J. Mol. Sci.">
        <title>Draft Genome of Tanacetum Coccineum: Genomic Comparison of Closely Related Tanacetum-Family Plants.</title>
        <authorList>
            <person name="Yamashiro T."/>
            <person name="Shiraishi A."/>
            <person name="Nakayama K."/>
            <person name="Satake H."/>
        </authorList>
    </citation>
    <scope>NUCLEOTIDE SEQUENCE</scope>
</reference>
<evidence type="ECO:0000313" key="3">
    <source>
        <dbReference type="EMBL" id="GJT08561.1"/>
    </source>
</evidence>
<dbReference type="Pfam" id="PF14303">
    <property type="entry name" value="NAM-associated"/>
    <property type="match status" value="1"/>
</dbReference>
<comment type="caution">
    <text evidence="3">The sequence shown here is derived from an EMBL/GenBank/DDBJ whole genome shotgun (WGS) entry which is preliminary data.</text>
</comment>
<feature type="compositionally biased region" description="Low complexity" evidence="1">
    <location>
        <begin position="163"/>
        <end position="185"/>
    </location>
</feature>
<proteinExistence type="predicted"/>